<dbReference type="PANTHER" id="PTHR30055:SF174">
    <property type="entry name" value="TRANSCRIPTIONAL REGULATORY PROTEIN (PROBABLY TETR-FAMILY)-RELATED"/>
    <property type="match status" value="1"/>
</dbReference>
<dbReference type="Pfam" id="PF21943">
    <property type="entry name" value="TetR_C_46"/>
    <property type="match status" value="1"/>
</dbReference>
<evidence type="ECO:0000256" key="2">
    <source>
        <dbReference type="ARBA" id="ARBA00023125"/>
    </source>
</evidence>
<keyword evidence="3" id="KW-0804">Transcription</keyword>
<reference evidence="7" key="1">
    <citation type="journal article" date="2019" name="Int. J. Syst. Evol. Microbiol.">
        <title>The Global Catalogue of Microorganisms (GCM) 10K type strain sequencing project: providing services to taxonomists for standard genome sequencing and annotation.</title>
        <authorList>
            <consortium name="The Broad Institute Genomics Platform"/>
            <consortium name="The Broad Institute Genome Sequencing Center for Infectious Disease"/>
            <person name="Wu L."/>
            <person name="Ma J."/>
        </authorList>
    </citation>
    <scope>NUCLEOTIDE SEQUENCE [LARGE SCALE GENOMIC DNA]</scope>
    <source>
        <strain evidence="7">CCUG 59778</strain>
    </source>
</reference>
<evidence type="ECO:0000313" key="6">
    <source>
        <dbReference type="EMBL" id="MFC5289042.1"/>
    </source>
</evidence>
<dbReference type="Gene3D" id="1.10.357.10">
    <property type="entry name" value="Tetracycline Repressor, domain 2"/>
    <property type="match status" value="1"/>
</dbReference>
<dbReference type="RefSeq" id="WP_378248888.1">
    <property type="nucleotide sequence ID" value="NZ_JBHSKF010000009.1"/>
</dbReference>
<keyword evidence="1" id="KW-0805">Transcription regulation</keyword>
<organism evidence="6 7">
    <name type="scientific">Actinokineospora guangxiensis</name>
    <dbReference type="NCBI Taxonomy" id="1490288"/>
    <lineage>
        <taxon>Bacteria</taxon>
        <taxon>Bacillati</taxon>
        <taxon>Actinomycetota</taxon>
        <taxon>Actinomycetes</taxon>
        <taxon>Pseudonocardiales</taxon>
        <taxon>Pseudonocardiaceae</taxon>
        <taxon>Actinokineospora</taxon>
    </lineage>
</organism>
<dbReference type="Pfam" id="PF00440">
    <property type="entry name" value="TetR_N"/>
    <property type="match status" value="1"/>
</dbReference>
<dbReference type="InterPro" id="IPR050109">
    <property type="entry name" value="HTH-type_TetR-like_transc_reg"/>
</dbReference>
<dbReference type="PROSITE" id="PS50977">
    <property type="entry name" value="HTH_TETR_2"/>
    <property type="match status" value="1"/>
</dbReference>
<name>A0ABW0EQC1_9PSEU</name>
<evidence type="ECO:0000256" key="4">
    <source>
        <dbReference type="PROSITE-ProRule" id="PRU00335"/>
    </source>
</evidence>
<accession>A0ABW0EQC1</accession>
<dbReference type="InterPro" id="IPR001647">
    <property type="entry name" value="HTH_TetR"/>
</dbReference>
<dbReference type="SUPFAM" id="SSF46689">
    <property type="entry name" value="Homeodomain-like"/>
    <property type="match status" value="1"/>
</dbReference>
<dbReference type="Proteomes" id="UP001596157">
    <property type="component" value="Unassembled WGS sequence"/>
</dbReference>
<evidence type="ECO:0000256" key="1">
    <source>
        <dbReference type="ARBA" id="ARBA00023015"/>
    </source>
</evidence>
<dbReference type="EMBL" id="JBHSKF010000009">
    <property type="protein sequence ID" value="MFC5289042.1"/>
    <property type="molecule type" value="Genomic_DNA"/>
</dbReference>
<comment type="caution">
    <text evidence="6">The sequence shown here is derived from an EMBL/GenBank/DDBJ whole genome shotgun (WGS) entry which is preliminary data.</text>
</comment>
<sequence length="194" mass="21885">MTPVTRPTRTRRTAEDRRRQLVGIGLRMLTTRPIHAITVDDVAAEAGIARSLLFHYFPTKQDFYVEVVRAAGRRMLRATRVDQDAPGPQRLRAIVEGYIAFLTRRRSQYVGLFRAGGQGDWVRAVHDETQTALTERTLDALGLESPDEVVELSVRAWWAFAEELTIEWTGRGRGDLDALAEVLLTTLDGLVGRR</sequence>
<dbReference type="InterPro" id="IPR009057">
    <property type="entry name" value="Homeodomain-like_sf"/>
</dbReference>
<proteinExistence type="predicted"/>
<feature type="domain" description="HTH tetR-type" evidence="5">
    <location>
        <begin position="15"/>
        <end position="75"/>
    </location>
</feature>
<keyword evidence="2 4" id="KW-0238">DNA-binding</keyword>
<evidence type="ECO:0000313" key="7">
    <source>
        <dbReference type="Proteomes" id="UP001596157"/>
    </source>
</evidence>
<feature type="DNA-binding region" description="H-T-H motif" evidence="4">
    <location>
        <begin position="38"/>
        <end position="57"/>
    </location>
</feature>
<gene>
    <name evidence="6" type="ORF">ACFPM7_18490</name>
</gene>
<dbReference type="PANTHER" id="PTHR30055">
    <property type="entry name" value="HTH-TYPE TRANSCRIPTIONAL REGULATOR RUTR"/>
    <property type="match status" value="1"/>
</dbReference>
<keyword evidence="7" id="KW-1185">Reference proteome</keyword>
<protein>
    <submittedName>
        <fullName evidence="6">TetR/AcrR family transcriptional regulator</fullName>
    </submittedName>
</protein>
<dbReference type="InterPro" id="IPR054129">
    <property type="entry name" value="DesT_TetR_C"/>
</dbReference>
<evidence type="ECO:0000256" key="3">
    <source>
        <dbReference type="ARBA" id="ARBA00023163"/>
    </source>
</evidence>
<evidence type="ECO:0000259" key="5">
    <source>
        <dbReference type="PROSITE" id="PS50977"/>
    </source>
</evidence>